<dbReference type="EMBL" id="BPLR01015641">
    <property type="protein sequence ID" value="GIY77548.1"/>
    <property type="molecule type" value="Genomic_DNA"/>
</dbReference>
<comment type="caution">
    <text evidence="1">The sequence shown here is derived from an EMBL/GenBank/DDBJ whole genome shotgun (WGS) entry which is preliminary data.</text>
</comment>
<evidence type="ECO:0000313" key="1">
    <source>
        <dbReference type="EMBL" id="GIY77548.1"/>
    </source>
</evidence>
<name>A0AAV4W5M0_CAEEX</name>
<gene>
    <name evidence="1" type="ORF">CEXT_472221</name>
</gene>
<dbReference type="AlphaFoldDB" id="A0AAV4W5M0"/>
<accession>A0AAV4W5M0</accession>
<sequence>MFINVQRFVIEASDGVMIIIIDLSLLRNLSDFSKGHQKQANKANCWKPIGYTVEQLIPFQASNRADVPLDIKTP</sequence>
<organism evidence="1 2">
    <name type="scientific">Caerostris extrusa</name>
    <name type="common">Bark spider</name>
    <name type="synonym">Caerostris bankana</name>
    <dbReference type="NCBI Taxonomy" id="172846"/>
    <lineage>
        <taxon>Eukaryota</taxon>
        <taxon>Metazoa</taxon>
        <taxon>Ecdysozoa</taxon>
        <taxon>Arthropoda</taxon>
        <taxon>Chelicerata</taxon>
        <taxon>Arachnida</taxon>
        <taxon>Araneae</taxon>
        <taxon>Araneomorphae</taxon>
        <taxon>Entelegynae</taxon>
        <taxon>Araneoidea</taxon>
        <taxon>Araneidae</taxon>
        <taxon>Caerostris</taxon>
    </lineage>
</organism>
<keyword evidence="2" id="KW-1185">Reference proteome</keyword>
<protein>
    <submittedName>
        <fullName evidence="1">Uncharacterized protein</fullName>
    </submittedName>
</protein>
<evidence type="ECO:0000313" key="2">
    <source>
        <dbReference type="Proteomes" id="UP001054945"/>
    </source>
</evidence>
<proteinExistence type="predicted"/>
<dbReference type="Proteomes" id="UP001054945">
    <property type="component" value="Unassembled WGS sequence"/>
</dbReference>
<reference evidence="1 2" key="1">
    <citation type="submission" date="2021-06" db="EMBL/GenBank/DDBJ databases">
        <title>Caerostris extrusa draft genome.</title>
        <authorList>
            <person name="Kono N."/>
            <person name="Arakawa K."/>
        </authorList>
    </citation>
    <scope>NUCLEOTIDE SEQUENCE [LARGE SCALE GENOMIC DNA]</scope>
</reference>